<feature type="region of interest" description="Disordered" evidence="1">
    <location>
        <begin position="1"/>
        <end position="21"/>
    </location>
</feature>
<proteinExistence type="predicted"/>
<evidence type="ECO:0000313" key="3">
    <source>
        <dbReference type="Proteomes" id="UP001159363"/>
    </source>
</evidence>
<protein>
    <submittedName>
        <fullName evidence="2">Uncharacterized protein</fullName>
    </submittedName>
</protein>
<sequence length="417" mass="47506">MTQEYSGETGRRLGPPQGSARVTETSAWQSMTIYIYCRGPAAPVFDGDHLAECERANSFSRVSQLLRGMTLDFEKIRRSFDIQLTALINIMYRNICVVWFKPLLDNTHRTHNREVNIEEVVSCELNFPVELLQREKLHLNIEENTSHDQQTRTNRIATCIALHNKNRTCSIFSFRARCALHTNLCEKFSCKVGISRKFGTHLASCDPCLTVSLLAPPPSNHQGDSGSIPGRAIPDFRLWESCWTIPLVGGISRESPFYPSPSFQRYSIFTSITHIGSEDLQNLSIPLMDLLRKLDAKTYLLRCERARRDQHSSVQSDEREHDCTFRQFPEIRVMQVEPATEQVQSHRTVGESLGEDYEHWDREVGVDQITHVAQSIVQSPEGAYLGPRTRRAFLVRYRGGWSDGVPPDSGTLREIAH</sequence>
<gene>
    <name evidence="2" type="ORF">PR048_000474</name>
</gene>
<dbReference type="EMBL" id="JARBHB010000001">
    <property type="protein sequence ID" value="KAJ8895149.1"/>
    <property type="molecule type" value="Genomic_DNA"/>
</dbReference>
<organism evidence="2 3">
    <name type="scientific">Dryococelus australis</name>
    <dbReference type="NCBI Taxonomy" id="614101"/>
    <lineage>
        <taxon>Eukaryota</taxon>
        <taxon>Metazoa</taxon>
        <taxon>Ecdysozoa</taxon>
        <taxon>Arthropoda</taxon>
        <taxon>Hexapoda</taxon>
        <taxon>Insecta</taxon>
        <taxon>Pterygota</taxon>
        <taxon>Neoptera</taxon>
        <taxon>Polyneoptera</taxon>
        <taxon>Phasmatodea</taxon>
        <taxon>Verophasmatodea</taxon>
        <taxon>Anareolatae</taxon>
        <taxon>Phasmatidae</taxon>
        <taxon>Eurycanthinae</taxon>
        <taxon>Dryococelus</taxon>
    </lineage>
</organism>
<evidence type="ECO:0000313" key="2">
    <source>
        <dbReference type="EMBL" id="KAJ8895149.1"/>
    </source>
</evidence>
<accession>A0ABQ9IFX3</accession>
<keyword evidence="3" id="KW-1185">Reference proteome</keyword>
<dbReference type="Proteomes" id="UP001159363">
    <property type="component" value="Chromosome 1"/>
</dbReference>
<name>A0ABQ9IFX3_9NEOP</name>
<comment type="caution">
    <text evidence="2">The sequence shown here is derived from an EMBL/GenBank/DDBJ whole genome shotgun (WGS) entry which is preliminary data.</text>
</comment>
<reference evidence="2 3" key="1">
    <citation type="submission" date="2023-02" db="EMBL/GenBank/DDBJ databases">
        <title>LHISI_Scaffold_Assembly.</title>
        <authorList>
            <person name="Stuart O.P."/>
            <person name="Cleave R."/>
            <person name="Magrath M.J.L."/>
            <person name="Mikheyev A.S."/>
        </authorList>
    </citation>
    <scope>NUCLEOTIDE SEQUENCE [LARGE SCALE GENOMIC DNA]</scope>
    <source>
        <strain evidence="2">Daus_M_001</strain>
        <tissue evidence="2">Leg muscle</tissue>
    </source>
</reference>
<evidence type="ECO:0000256" key="1">
    <source>
        <dbReference type="SAM" id="MobiDB-lite"/>
    </source>
</evidence>